<gene>
    <name evidence="1" type="ORF">HPB47_016224</name>
</gene>
<organism evidence="1 2">
    <name type="scientific">Ixodes persulcatus</name>
    <name type="common">Taiga tick</name>
    <dbReference type="NCBI Taxonomy" id="34615"/>
    <lineage>
        <taxon>Eukaryota</taxon>
        <taxon>Metazoa</taxon>
        <taxon>Ecdysozoa</taxon>
        <taxon>Arthropoda</taxon>
        <taxon>Chelicerata</taxon>
        <taxon>Arachnida</taxon>
        <taxon>Acari</taxon>
        <taxon>Parasitiformes</taxon>
        <taxon>Ixodida</taxon>
        <taxon>Ixodoidea</taxon>
        <taxon>Ixodidae</taxon>
        <taxon>Ixodinae</taxon>
        <taxon>Ixodes</taxon>
    </lineage>
</organism>
<accession>A0AC60QSM8</accession>
<reference evidence="1 2" key="1">
    <citation type="journal article" date="2020" name="Cell">
        <title>Large-Scale Comparative Analyses of Tick Genomes Elucidate Their Genetic Diversity and Vector Capacities.</title>
        <authorList>
            <consortium name="Tick Genome and Microbiome Consortium (TIGMIC)"/>
            <person name="Jia N."/>
            <person name="Wang J."/>
            <person name="Shi W."/>
            <person name="Du L."/>
            <person name="Sun Y."/>
            <person name="Zhan W."/>
            <person name="Jiang J.F."/>
            <person name="Wang Q."/>
            <person name="Zhang B."/>
            <person name="Ji P."/>
            <person name="Bell-Sakyi L."/>
            <person name="Cui X.M."/>
            <person name="Yuan T.T."/>
            <person name="Jiang B.G."/>
            <person name="Yang W.F."/>
            <person name="Lam T.T."/>
            <person name="Chang Q.C."/>
            <person name="Ding S.J."/>
            <person name="Wang X.J."/>
            <person name="Zhu J.G."/>
            <person name="Ruan X.D."/>
            <person name="Zhao L."/>
            <person name="Wei J.T."/>
            <person name="Ye R.Z."/>
            <person name="Que T.C."/>
            <person name="Du C.H."/>
            <person name="Zhou Y.H."/>
            <person name="Cheng J.X."/>
            <person name="Dai P.F."/>
            <person name="Guo W.B."/>
            <person name="Han X.H."/>
            <person name="Huang E.J."/>
            <person name="Li L.F."/>
            <person name="Wei W."/>
            <person name="Gao Y.C."/>
            <person name="Liu J.Z."/>
            <person name="Shao H.Z."/>
            <person name="Wang X."/>
            <person name="Wang C.C."/>
            <person name="Yang T.C."/>
            <person name="Huo Q.B."/>
            <person name="Li W."/>
            <person name="Chen H.Y."/>
            <person name="Chen S.E."/>
            <person name="Zhou L.G."/>
            <person name="Ni X.B."/>
            <person name="Tian J.H."/>
            <person name="Sheng Y."/>
            <person name="Liu T."/>
            <person name="Pan Y.S."/>
            <person name="Xia L.Y."/>
            <person name="Li J."/>
            <person name="Zhao F."/>
            <person name="Cao W.C."/>
        </authorList>
    </citation>
    <scope>NUCLEOTIDE SEQUENCE [LARGE SCALE GENOMIC DNA]</scope>
    <source>
        <strain evidence="1">Iper-2018</strain>
    </source>
</reference>
<sequence>MSPLGCLHVSAAQRKHVGTLVSPFDNRAPCPKRRRPFSGKGLGLLEGRYVSSRSGRFSPTSPVGRERWDLGGTDVSSEVGLLGHRNYCARRPAPALVTLALRWASSAL</sequence>
<keyword evidence="2" id="KW-1185">Reference proteome</keyword>
<evidence type="ECO:0000313" key="1">
    <source>
        <dbReference type="EMBL" id="KAG0440673.1"/>
    </source>
</evidence>
<protein>
    <submittedName>
        <fullName evidence="1">Uncharacterized protein</fullName>
    </submittedName>
</protein>
<dbReference type="Proteomes" id="UP000805193">
    <property type="component" value="Unassembled WGS sequence"/>
</dbReference>
<dbReference type="EMBL" id="JABSTQ010004913">
    <property type="protein sequence ID" value="KAG0440673.1"/>
    <property type="molecule type" value="Genomic_DNA"/>
</dbReference>
<evidence type="ECO:0000313" key="2">
    <source>
        <dbReference type="Proteomes" id="UP000805193"/>
    </source>
</evidence>
<name>A0AC60QSM8_IXOPE</name>
<proteinExistence type="predicted"/>
<comment type="caution">
    <text evidence="1">The sequence shown here is derived from an EMBL/GenBank/DDBJ whole genome shotgun (WGS) entry which is preliminary data.</text>
</comment>